<dbReference type="InterPro" id="IPR050900">
    <property type="entry name" value="Transposase_IS3/IS150/IS904"/>
</dbReference>
<dbReference type="InterPro" id="IPR012337">
    <property type="entry name" value="RNaseH-like_sf"/>
</dbReference>
<dbReference type="InterPro" id="IPR009057">
    <property type="entry name" value="Homeodomain-like_sf"/>
</dbReference>
<dbReference type="InterPro" id="IPR001584">
    <property type="entry name" value="Integrase_cat-core"/>
</dbReference>
<dbReference type="SUPFAM" id="SSF46689">
    <property type="entry name" value="Homeodomain-like"/>
    <property type="match status" value="1"/>
</dbReference>
<reference evidence="4 5" key="1">
    <citation type="submission" date="2018-10" db="EMBL/GenBank/DDBJ databases">
        <title>Phylogenomics of Brevibacillus.</title>
        <authorList>
            <person name="Dunlap C."/>
        </authorList>
    </citation>
    <scope>NUCLEOTIDE SEQUENCE [LARGE SCALE GENOMIC DNA]</scope>
    <source>
        <strain evidence="4 5">JCM 15774</strain>
    </source>
</reference>
<dbReference type="PANTHER" id="PTHR46889:SF5">
    <property type="entry name" value="INTEGRASE PROTEIN"/>
    <property type="match status" value="1"/>
</dbReference>
<dbReference type="InterPro" id="IPR046929">
    <property type="entry name" value="HTH_Tnp"/>
</dbReference>
<proteinExistence type="predicted"/>
<dbReference type="InterPro" id="IPR036397">
    <property type="entry name" value="RNaseH_sf"/>
</dbReference>
<dbReference type="GO" id="GO:0015074">
    <property type="term" value="P:DNA integration"/>
    <property type="evidence" value="ECO:0007669"/>
    <property type="project" value="InterPro"/>
</dbReference>
<dbReference type="Gene3D" id="3.30.420.10">
    <property type="entry name" value="Ribonuclease H-like superfamily/Ribonuclease H"/>
    <property type="match status" value="1"/>
</dbReference>
<protein>
    <submittedName>
        <fullName evidence="4">IS3 family transposase</fullName>
    </submittedName>
</protein>
<name>A0A3M8CX49_9BACL</name>
<organism evidence="4 5">
    <name type="scientific">Brevibacillus nitrificans</name>
    <dbReference type="NCBI Taxonomy" id="651560"/>
    <lineage>
        <taxon>Bacteria</taxon>
        <taxon>Bacillati</taxon>
        <taxon>Bacillota</taxon>
        <taxon>Bacilli</taxon>
        <taxon>Bacillales</taxon>
        <taxon>Paenibacillaceae</taxon>
        <taxon>Brevibacillus</taxon>
    </lineage>
</organism>
<dbReference type="EMBL" id="RHHU01000018">
    <property type="protein sequence ID" value="RNB79931.1"/>
    <property type="molecule type" value="Genomic_DNA"/>
</dbReference>
<dbReference type="PROSITE" id="PS50994">
    <property type="entry name" value="INTEGRASE"/>
    <property type="match status" value="1"/>
</dbReference>
<dbReference type="RefSeq" id="WP_122926393.1">
    <property type="nucleotide sequence ID" value="NZ_RHHU01000018.1"/>
</dbReference>
<feature type="coiled-coil region" evidence="2">
    <location>
        <begin position="101"/>
        <end position="128"/>
    </location>
</feature>
<evidence type="ECO:0000256" key="1">
    <source>
        <dbReference type="ARBA" id="ARBA00002286"/>
    </source>
</evidence>
<dbReference type="Pfam" id="PF13333">
    <property type="entry name" value="rve_2"/>
    <property type="match status" value="1"/>
</dbReference>
<dbReference type="Pfam" id="PF20310">
    <property type="entry name" value="HTH_Tnp_2"/>
    <property type="match status" value="1"/>
</dbReference>
<evidence type="ECO:0000313" key="5">
    <source>
        <dbReference type="Proteomes" id="UP000269573"/>
    </source>
</evidence>
<dbReference type="Pfam" id="PF13276">
    <property type="entry name" value="HTH_21"/>
    <property type="match status" value="1"/>
</dbReference>
<comment type="function">
    <text evidence="1">Involved in the transposition of the insertion sequence.</text>
</comment>
<feature type="domain" description="Integrase catalytic" evidence="3">
    <location>
        <begin position="279"/>
        <end position="443"/>
    </location>
</feature>
<dbReference type="InterPro" id="IPR025948">
    <property type="entry name" value="HTH-like_dom"/>
</dbReference>
<evidence type="ECO:0000256" key="2">
    <source>
        <dbReference type="SAM" id="Coils"/>
    </source>
</evidence>
<keyword evidence="5" id="KW-1185">Reference proteome</keyword>
<dbReference type="NCBIfam" id="NF033516">
    <property type="entry name" value="transpos_IS3"/>
    <property type="match status" value="1"/>
</dbReference>
<gene>
    <name evidence="4" type="ORF">EDM59_26395</name>
</gene>
<dbReference type="Pfam" id="PF00665">
    <property type="entry name" value="rve"/>
    <property type="match status" value="1"/>
</dbReference>
<dbReference type="PANTHER" id="PTHR46889">
    <property type="entry name" value="TRANSPOSASE INSF FOR INSERTION SEQUENCE IS3B-RELATED"/>
    <property type="match status" value="1"/>
</dbReference>
<sequence>MSKKIFTEKEMNQLKRNSHIKSVSAKSITYTDEFKRIFIVEYEKGKFPRQIFEEYGFDVDVIGLQRVKSSAERWLNAYRENGLLGLHDSRTENTGRPREKELTLEEKYARLEAQNNLLKAENELLKKIRIAGKGAEGKPVVLPPGQKYMLIRSVIEKYQLKHMVRYLCEVASVSRSGYYNNYFSAKSQEQRKKKDQKDEIAKEIILKAFHFKGRKKGARQIKMTLAGQFQVVFNLKRIRRIMKKFAIICPIRKANPYRRMMKATQEHRVVPNLLNRKFKQNIPGKVLLTDITYLYYGKGQKAYLSTIKDGSTNEILAYHVSDRITMDLATDTLLKLKKNRNFKRAKDAMIHSDQGTHYTHPDFQKLVKKLTLCQSMSRRGNCWDNAPQESFFGHFKDEASIKKCTSLEELKREIKHYMTYYNHYRYQWNLKKMTPVQYRDHLLRAA</sequence>
<comment type="caution">
    <text evidence="4">The sequence shown here is derived from an EMBL/GenBank/DDBJ whole genome shotgun (WGS) entry which is preliminary data.</text>
</comment>
<dbReference type="AlphaFoldDB" id="A0A3M8CX49"/>
<dbReference type="GO" id="GO:0003676">
    <property type="term" value="F:nucleic acid binding"/>
    <property type="evidence" value="ECO:0007669"/>
    <property type="project" value="InterPro"/>
</dbReference>
<dbReference type="SUPFAM" id="SSF53098">
    <property type="entry name" value="Ribonuclease H-like"/>
    <property type="match status" value="1"/>
</dbReference>
<accession>A0A3M8CX49</accession>
<evidence type="ECO:0000259" key="3">
    <source>
        <dbReference type="PROSITE" id="PS50994"/>
    </source>
</evidence>
<dbReference type="InterPro" id="IPR048020">
    <property type="entry name" value="Transpos_IS3"/>
</dbReference>
<keyword evidence="2" id="KW-0175">Coiled coil</keyword>
<evidence type="ECO:0000313" key="4">
    <source>
        <dbReference type="EMBL" id="RNB79931.1"/>
    </source>
</evidence>
<dbReference type="Proteomes" id="UP000269573">
    <property type="component" value="Unassembled WGS sequence"/>
</dbReference>